<dbReference type="InterPro" id="IPR027417">
    <property type="entry name" value="P-loop_NTPase"/>
</dbReference>
<dbReference type="Proteomes" id="UP000199045">
    <property type="component" value="Unassembled WGS sequence"/>
</dbReference>
<evidence type="ECO:0000313" key="2">
    <source>
        <dbReference type="Proteomes" id="UP000199045"/>
    </source>
</evidence>
<gene>
    <name evidence="1" type="ORF">SAMN04488121_1026</name>
</gene>
<evidence type="ECO:0000313" key="1">
    <source>
        <dbReference type="EMBL" id="SDF46722.1"/>
    </source>
</evidence>
<name>A0A1G7LAY2_CHIFI</name>
<proteinExistence type="predicted"/>
<dbReference type="AlphaFoldDB" id="A0A1G7LAY2"/>
<dbReference type="Pfam" id="PF13469">
    <property type="entry name" value="Sulfotransfer_3"/>
    <property type="match status" value="1"/>
</dbReference>
<dbReference type="SUPFAM" id="SSF52540">
    <property type="entry name" value="P-loop containing nucleoside triphosphate hydrolases"/>
    <property type="match status" value="1"/>
</dbReference>
<dbReference type="STRING" id="104663.SAMN04488121_1026"/>
<dbReference type="Gene3D" id="3.40.50.300">
    <property type="entry name" value="P-loop containing nucleotide triphosphate hydrolases"/>
    <property type="match status" value="1"/>
</dbReference>
<sequence length="274" mass="32330">MSNNVLIITGMHRSGTSLLTQWLYRCGLHMGDQFLGAGIGNTQGHYEDVDFYNYHQRVLSEHDLNKDGLVTTPLQSLSEAQQQSLRLLIREKAASQVQWGWKDPRTCLFLPFYREILPDARYLVILRDHRSVVSSLIQRLYAESVHKYERKGWLPRLIWQYFKQPYRKEKLLRKYSEHNLKVWISYNDAILQHLQQLPPSAYLVVDHSFLTNRNQQVFEHLSAQWRFQLKYCDFKALYKESLISERLDITSYINDPSLLQRAADIQCKLQALAL</sequence>
<dbReference type="EMBL" id="FNBN01000002">
    <property type="protein sequence ID" value="SDF46722.1"/>
    <property type="molecule type" value="Genomic_DNA"/>
</dbReference>
<dbReference type="GO" id="GO:0016740">
    <property type="term" value="F:transferase activity"/>
    <property type="evidence" value="ECO:0007669"/>
    <property type="project" value="UniProtKB-KW"/>
</dbReference>
<dbReference type="RefSeq" id="WP_089830008.1">
    <property type="nucleotide sequence ID" value="NZ_FNBN01000002.1"/>
</dbReference>
<organism evidence="1 2">
    <name type="scientific">Chitinophaga filiformis</name>
    <name type="common">Myxococcus filiformis</name>
    <name type="synonym">Flexibacter filiformis</name>
    <dbReference type="NCBI Taxonomy" id="104663"/>
    <lineage>
        <taxon>Bacteria</taxon>
        <taxon>Pseudomonadati</taxon>
        <taxon>Bacteroidota</taxon>
        <taxon>Chitinophagia</taxon>
        <taxon>Chitinophagales</taxon>
        <taxon>Chitinophagaceae</taxon>
        <taxon>Chitinophaga</taxon>
    </lineage>
</organism>
<protein>
    <submittedName>
        <fullName evidence="1">Sulfotransferase family protein</fullName>
    </submittedName>
</protein>
<reference evidence="1 2" key="1">
    <citation type="submission" date="2016-10" db="EMBL/GenBank/DDBJ databases">
        <authorList>
            <person name="de Groot N.N."/>
        </authorList>
    </citation>
    <scope>NUCLEOTIDE SEQUENCE [LARGE SCALE GENOMIC DNA]</scope>
    <source>
        <strain evidence="1 2">DSM 527</strain>
    </source>
</reference>
<keyword evidence="1" id="KW-0808">Transferase</keyword>
<dbReference type="OrthoDB" id="9816424at2"/>
<accession>A0A1G7LAY2</accession>